<feature type="transmembrane region" description="Helical" evidence="1">
    <location>
        <begin position="70"/>
        <end position="89"/>
    </location>
</feature>
<name>D5U152_THEAM</name>
<feature type="transmembrane region" description="Helical" evidence="1">
    <location>
        <begin position="445"/>
        <end position="463"/>
    </location>
</feature>
<reference evidence="3" key="2">
    <citation type="journal article" date="2010" name="Stand. Genomic Sci.">
        <title>Complete genome sequence of Thermosphaera aggregans type strain (M11TLT).</title>
        <authorList>
            <person name="Spring S."/>
            <person name="Rachel R."/>
            <person name="Lapidus A."/>
            <person name="Davenport K."/>
            <person name="Tice H."/>
            <person name="Copeland A."/>
            <person name="Cheng J.-F."/>
            <person name="Lucas S."/>
            <person name="Chen F."/>
            <person name="Nolan M."/>
            <person name="Bruce D."/>
            <person name="Goodwin L."/>
            <person name="Pitluck S."/>
            <person name="Ivanova N."/>
            <person name="Mavromatis K."/>
            <person name="Ovchinnikova G."/>
            <person name="Pati A."/>
            <person name="Chen A."/>
            <person name="Palaniappan K."/>
            <person name="Land M."/>
            <person name="Hauser L."/>
            <person name="Chang Y.-J."/>
            <person name="Jeffries C.C."/>
            <person name="Brettin T."/>
            <person name="Detter J.C."/>
            <person name="Tapia R."/>
            <person name="Han C."/>
            <person name="Heimerl T."/>
            <person name="Weikl F."/>
            <person name="Brambilla E."/>
            <person name="Goker M."/>
            <person name="Bristow J."/>
            <person name="Eisen J.A."/>
            <person name="Markowitz V."/>
            <person name="Hugenholtz P."/>
            <person name="Kyrpides N.C."/>
            <person name="Klenk H.-P."/>
        </authorList>
    </citation>
    <scope>NUCLEOTIDE SEQUENCE [LARGE SCALE GENOMIC DNA]</scope>
    <source>
        <strain evidence="3">DSM 11486 / M11TL</strain>
    </source>
</reference>
<keyword evidence="3" id="KW-1185">Reference proteome</keyword>
<accession>D5U152</accession>
<dbReference type="RefSeq" id="WP_013129445.1">
    <property type="nucleotide sequence ID" value="NC_014160.1"/>
</dbReference>
<proteinExistence type="predicted"/>
<feature type="transmembrane region" description="Helical" evidence="1">
    <location>
        <begin position="222"/>
        <end position="241"/>
    </location>
</feature>
<feature type="transmembrane region" description="Helical" evidence="1">
    <location>
        <begin position="6"/>
        <end position="25"/>
    </location>
</feature>
<feature type="transmembrane region" description="Helical" evidence="1">
    <location>
        <begin position="96"/>
        <end position="113"/>
    </location>
</feature>
<evidence type="ECO:0000313" key="2">
    <source>
        <dbReference type="EMBL" id="ADG90852.1"/>
    </source>
</evidence>
<feature type="transmembrane region" description="Helical" evidence="1">
    <location>
        <begin position="416"/>
        <end position="433"/>
    </location>
</feature>
<feature type="transmembrane region" description="Helical" evidence="1">
    <location>
        <begin position="389"/>
        <end position="410"/>
    </location>
</feature>
<reference evidence="2 3" key="1">
    <citation type="journal article" date="2010" name="Stand. Genomic Sci.">
        <title>Complete genome sequence of Thermosphaera aggregans type strain (M11TL).</title>
        <authorList>
            <person name="Spring S."/>
            <person name="Rachel R."/>
            <person name="Lapidus A."/>
            <person name="Davenport K."/>
            <person name="Tice H."/>
            <person name="Copeland A."/>
            <person name="Cheng J.F."/>
            <person name="Lucas S."/>
            <person name="Chen F."/>
            <person name="Nolan M."/>
            <person name="Bruce D."/>
            <person name="Goodwin L."/>
            <person name="Pitluck S."/>
            <person name="Ivanova N."/>
            <person name="Mavromatis K."/>
            <person name="Ovchinnikova G."/>
            <person name="Pati A."/>
            <person name="Chen A."/>
            <person name="Palaniappan K."/>
            <person name="Land M."/>
            <person name="Hauser L."/>
            <person name="Chang Y.J."/>
            <person name="Jeffries C.C."/>
            <person name="Brettin T."/>
            <person name="Detter J.C."/>
            <person name="Tapia R."/>
            <person name="Han C."/>
            <person name="Heimerl T."/>
            <person name="Weikl F."/>
            <person name="Brambilla E."/>
            <person name="Goker M."/>
            <person name="Bristow J."/>
            <person name="Eisen J.A."/>
            <person name="Markowitz V."/>
            <person name="Hugenholtz P."/>
            <person name="Kyrpides N.C."/>
            <person name="Klenk H.P."/>
        </authorList>
    </citation>
    <scope>NUCLEOTIDE SEQUENCE [LARGE SCALE GENOMIC DNA]</scope>
    <source>
        <strain evidence="3">DSM 11486 / M11TL</strain>
    </source>
</reference>
<dbReference type="EMBL" id="CP001939">
    <property type="protein sequence ID" value="ADG90852.1"/>
    <property type="molecule type" value="Genomic_DNA"/>
</dbReference>
<feature type="transmembrane region" description="Helical" evidence="1">
    <location>
        <begin position="360"/>
        <end position="382"/>
    </location>
</feature>
<dbReference type="KEGG" id="tag:Tagg_0578"/>
<dbReference type="Proteomes" id="UP000002376">
    <property type="component" value="Chromosome"/>
</dbReference>
<evidence type="ECO:0008006" key="4">
    <source>
        <dbReference type="Google" id="ProtNLM"/>
    </source>
</evidence>
<organism evidence="2 3">
    <name type="scientific">Thermosphaera aggregans (strain DSM 11486 / M11TL)</name>
    <dbReference type="NCBI Taxonomy" id="633148"/>
    <lineage>
        <taxon>Archaea</taxon>
        <taxon>Thermoproteota</taxon>
        <taxon>Thermoprotei</taxon>
        <taxon>Desulfurococcales</taxon>
        <taxon>Desulfurococcaceae</taxon>
        <taxon>Thermosphaera</taxon>
    </lineage>
</organism>
<feature type="transmembrane region" description="Helical" evidence="1">
    <location>
        <begin position="253"/>
        <end position="283"/>
    </location>
</feature>
<keyword evidence="1" id="KW-1133">Transmembrane helix</keyword>
<feature type="transmembrane region" description="Helical" evidence="1">
    <location>
        <begin position="200"/>
        <end position="216"/>
    </location>
</feature>
<evidence type="ECO:0000313" key="3">
    <source>
        <dbReference type="Proteomes" id="UP000002376"/>
    </source>
</evidence>
<dbReference type="HOGENOM" id="CLU_461283_0_0_2"/>
<dbReference type="AlphaFoldDB" id="D5U152"/>
<feature type="transmembrane region" description="Helical" evidence="1">
    <location>
        <begin position="320"/>
        <end position="340"/>
    </location>
</feature>
<gene>
    <name evidence="2" type="ordered locus">Tagg_0578</name>
</gene>
<keyword evidence="1" id="KW-0472">Membrane</keyword>
<feature type="transmembrane region" description="Helical" evidence="1">
    <location>
        <begin position="45"/>
        <end position="64"/>
    </location>
</feature>
<dbReference type="GeneID" id="9165592"/>
<sequence length="591" mass="66247">MITLTFSRAIPVFFVIQTLLFLLLLIASEKKSHINTKLNISKKALFTIMIFLYIILIISNVLLLLGRIDYAFQTIIATIVLATIVSLLAMDSEPKLMFATVLLWHLLLLGLTMPPDLLSITEGVHMTRTMVIYGKWIPELAHNPSYNPFPTMAFLRAALSYITGIPWFSWFVAYIMLLITTLAFDLAVYSLTLRTTSSHNIAILAVIIGALTPYLVVTGHAYQVPATIMWLLSIAILIKTLERPRRTDFIPIILLYVAAILTHATAYVVIVFPLMFALLKLVFERKEVNLKIPPLVTNAIIIFLALGIFRVAYEELYAKYVYSLGYSGVEGLITRLLTLFTGEESIGFKLSLYDYQDIPFYQAFLWALTASSATAIVAYNVLRNSIDIIMLTFYVAGALFVGLGYLLAILTAVSTQLYRGAYVAFSFFIPLAAEAIRRVINSRKGSLALIIVFILAFSSFLATRDPEISPLYRLKSRGIPEEALTMVTTQSDIVKANITVNLVGEIKDFNDLMFFSKYSLRFERLTTYGGHIAMVYSRFGDALYKMLYIRGCTIGDAPMTNINVVDPSNLSISVANYSIVINFEDEIVFKV</sequence>
<protein>
    <recommendedName>
        <fullName evidence="4">Glycosyltransferase RgtA/B/C/D-like domain-containing protein</fullName>
    </recommendedName>
</protein>
<feature type="transmembrane region" description="Helical" evidence="1">
    <location>
        <begin position="167"/>
        <end position="188"/>
    </location>
</feature>
<reference key="3">
    <citation type="submission" date="2010-02" db="EMBL/GenBank/DDBJ databases">
        <title>Complete genome sequence of Thermosphaera aggregans type strain (M11TL).</title>
        <authorList>
            <consortium name="US DOE Joint Genome Institute (JGI-PGF)"/>
            <person name="Spring S."/>
            <person name="Lapidus A."/>
            <person name="Munk C."/>
            <person name="Schroeder M."/>
            <person name="Glavina Del Rio T."/>
            <person name="Tice H."/>
            <person name="Copeland A."/>
            <person name="Cheng J.-F."/>
            <person name="Lucas S."/>
            <person name="Chen F."/>
            <person name="Nolan M."/>
            <person name="Bruce D."/>
            <person name="Goodwin L."/>
            <person name="Pitluck S."/>
            <person name="Ivanova N."/>
            <person name="Mavromatis K."/>
            <person name="Ovchinnikova G."/>
            <person name="Pati A."/>
            <person name="Chen A."/>
            <person name="Palaniappan K."/>
            <person name="Land M."/>
            <person name="Hauser L."/>
            <person name="Chang Y.-J."/>
            <person name="Jeffries C.C."/>
            <person name="Brettin T."/>
            <person name="Detter J.C."/>
            <person name="Tapia R."/>
            <person name="Han C."/>
            <person name="Chain P."/>
            <person name="Heimerl T."/>
            <person name="Weik F."/>
            <person name="Goker M."/>
            <person name="Rachel R."/>
            <person name="Bristow J."/>
            <person name="Eisen J.A."/>
            <person name="Markowitz V."/>
            <person name="Hugenholtz P."/>
            <person name="Kyrpides N.C."/>
            <person name="Klenk H.-P."/>
        </authorList>
    </citation>
    <scope>NUCLEOTIDE SEQUENCE</scope>
    <source>
        <strain>DSM 11486</strain>
    </source>
</reference>
<evidence type="ECO:0000256" key="1">
    <source>
        <dbReference type="SAM" id="Phobius"/>
    </source>
</evidence>
<dbReference type="OrthoDB" id="385325at2157"/>
<feature type="transmembrane region" description="Helical" evidence="1">
    <location>
        <begin position="295"/>
        <end position="313"/>
    </location>
</feature>
<keyword evidence="1" id="KW-0812">Transmembrane</keyword>
<dbReference type="eggNOG" id="arCOG03188">
    <property type="taxonomic scope" value="Archaea"/>
</dbReference>
<dbReference type="STRING" id="633148.Tagg_0578"/>